<gene>
    <name evidence="1" type="ORF">YSA_10506</name>
</gene>
<evidence type="ECO:0000313" key="1">
    <source>
        <dbReference type="EMBL" id="AFK72463.1"/>
    </source>
</evidence>
<reference evidence="1 2" key="1">
    <citation type="journal article" date="2012" name="J. Bacteriol.">
        <title>Complete Genome Sequence of the Naphthalene-Degrading Pseudomonas putida Strain ND6.</title>
        <authorList>
            <person name="Li S."/>
            <person name="Zhao H."/>
            <person name="Li Y."/>
            <person name="Niu S."/>
            <person name="Cai B."/>
        </authorList>
    </citation>
    <scope>NUCLEOTIDE SEQUENCE [LARGE SCALE GENOMIC DNA]</scope>
    <source>
        <strain evidence="1 2">ND6</strain>
    </source>
</reference>
<evidence type="ECO:0000313" key="2">
    <source>
        <dbReference type="Proteomes" id="UP000005268"/>
    </source>
</evidence>
<dbReference type="AlphaFoldDB" id="I3V3Z2"/>
<dbReference type="KEGG" id="ppi:YSA_10506"/>
<organism evidence="1 2">
    <name type="scientific">Pseudomonas putida ND6</name>
    <dbReference type="NCBI Taxonomy" id="231023"/>
    <lineage>
        <taxon>Bacteria</taxon>
        <taxon>Pseudomonadati</taxon>
        <taxon>Pseudomonadota</taxon>
        <taxon>Gammaproteobacteria</taxon>
        <taxon>Pseudomonadales</taxon>
        <taxon>Pseudomonadaceae</taxon>
        <taxon>Pseudomonas</taxon>
    </lineage>
</organism>
<accession>I3V3Z2</accession>
<sequence>MLLKNYGLLQNTILANSNKTNHSDRQRYPRPLNLII</sequence>
<name>I3V3Z2_PSEPU</name>
<proteinExistence type="predicted"/>
<dbReference type="Proteomes" id="UP000005268">
    <property type="component" value="Chromosome"/>
</dbReference>
<dbReference type="EMBL" id="CP003588">
    <property type="protein sequence ID" value="AFK72463.1"/>
    <property type="molecule type" value="Genomic_DNA"/>
</dbReference>
<dbReference type="HOGENOM" id="CLU_3357889_0_0_6"/>
<protein>
    <submittedName>
        <fullName evidence="1">Uncharacterized protein</fullName>
    </submittedName>
</protein>